<dbReference type="EC" id="1.97.1.-" evidence="12"/>
<comment type="similarity">
    <text evidence="3 12">Belongs to the organic radical-activating enzymes family.</text>
</comment>
<dbReference type="PROSITE" id="PS01087">
    <property type="entry name" value="RADICAL_ACTIVATING"/>
    <property type="match status" value="1"/>
</dbReference>
<evidence type="ECO:0000256" key="4">
    <source>
        <dbReference type="ARBA" id="ARBA00014281"/>
    </source>
</evidence>
<keyword evidence="6" id="KW-0949">S-adenosyl-L-methionine</keyword>
<evidence type="ECO:0000256" key="6">
    <source>
        <dbReference type="ARBA" id="ARBA00022691"/>
    </source>
</evidence>
<keyword evidence="5" id="KW-0004">4Fe-4S</keyword>
<dbReference type="PANTHER" id="PTHR30352:SF2">
    <property type="entry name" value="ANAEROBIC RIBONUCLEOSIDE-TRIPHOSPHATE REDUCTASE-ACTIVATING PROTEIN"/>
    <property type="match status" value="1"/>
</dbReference>
<organism evidence="13 14">
    <name type="scientific">Laedolimicola intestinihominis</name>
    <dbReference type="NCBI Taxonomy" id="3133166"/>
    <lineage>
        <taxon>Bacteria</taxon>
        <taxon>Bacillati</taxon>
        <taxon>Bacillota</taxon>
        <taxon>Clostridia</taxon>
        <taxon>Lachnospirales</taxon>
        <taxon>Lachnospiraceae</taxon>
        <taxon>Laedolimicola</taxon>
    </lineage>
</organism>
<evidence type="ECO:0000313" key="14">
    <source>
        <dbReference type="Proteomes" id="UP001438008"/>
    </source>
</evidence>
<dbReference type="EMBL" id="JBBMFE010000001">
    <property type="protein sequence ID" value="MEQ2471191.1"/>
    <property type="molecule type" value="Genomic_DNA"/>
</dbReference>
<keyword evidence="10" id="KW-0411">Iron-sulfur</keyword>
<comment type="catalytic activity">
    <reaction evidence="11">
        <text>glycyl-[protein] + reduced [flavodoxin] + S-adenosyl-L-methionine = glycin-2-yl radical-[protein] + semiquinone [flavodoxin] + 5'-deoxyadenosine + L-methionine + H(+)</text>
        <dbReference type="Rhea" id="RHEA:61976"/>
        <dbReference type="Rhea" id="RHEA-COMP:10622"/>
        <dbReference type="Rhea" id="RHEA-COMP:14480"/>
        <dbReference type="Rhea" id="RHEA-COMP:15993"/>
        <dbReference type="Rhea" id="RHEA-COMP:15994"/>
        <dbReference type="ChEBI" id="CHEBI:15378"/>
        <dbReference type="ChEBI" id="CHEBI:17319"/>
        <dbReference type="ChEBI" id="CHEBI:29947"/>
        <dbReference type="ChEBI" id="CHEBI:32722"/>
        <dbReference type="ChEBI" id="CHEBI:57618"/>
        <dbReference type="ChEBI" id="CHEBI:57844"/>
        <dbReference type="ChEBI" id="CHEBI:59789"/>
        <dbReference type="ChEBI" id="CHEBI:140311"/>
    </reaction>
</comment>
<evidence type="ECO:0000256" key="8">
    <source>
        <dbReference type="ARBA" id="ARBA00023002"/>
    </source>
</evidence>
<evidence type="ECO:0000256" key="1">
    <source>
        <dbReference type="ARBA" id="ARBA00001966"/>
    </source>
</evidence>
<comment type="cofactor">
    <cofactor evidence="1">
        <name>[4Fe-4S] cluster</name>
        <dbReference type="ChEBI" id="CHEBI:49883"/>
    </cofactor>
</comment>
<dbReference type="SFLD" id="SFLDG01063">
    <property type="entry name" value="activating_enzymes__group_1"/>
    <property type="match status" value="1"/>
</dbReference>
<dbReference type="SFLD" id="SFLDF00299">
    <property type="entry name" value="anaerobic_ribonucleoside-triph"/>
    <property type="match status" value="1"/>
</dbReference>
<evidence type="ECO:0000256" key="5">
    <source>
        <dbReference type="ARBA" id="ARBA00022485"/>
    </source>
</evidence>
<keyword evidence="9" id="KW-0408">Iron</keyword>
<evidence type="ECO:0000256" key="7">
    <source>
        <dbReference type="ARBA" id="ARBA00022723"/>
    </source>
</evidence>
<proteinExistence type="inferred from homology"/>
<dbReference type="SUPFAM" id="SSF102114">
    <property type="entry name" value="Radical SAM enzymes"/>
    <property type="match status" value="1"/>
</dbReference>
<name>A0ABV1FD34_9FIRM</name>
<dbReference type="InterPro" id="IPR034457">
    <property type="entry name" value="Organic_radical-activating"/>
</dbReference>
<evidence type="ECO:0000256" key="9">
    <source>
        <dbReference type="ARBA" id="ARBA00023004"/>
    </source>
</evidence>
<dbReference type="SFLD" id="SFLDS00029">
    <property type="entry name" value="Radical_SAM"/>
    <property type="match status" value="1"/>
</dbReference>
<dbReference type="NCBIfam" id="TIGR02491">
    <property type="entry name" value="NrdG"/>
    <property type="match status" value="1"/>
</dbReference>
<dbReference type="InterPro" id="IPR012837">
    <property type="entry name" value="NrdG"/>
</dbReference>
<evidence type="ECO:0000256" key="2">
    <source>
        <dbReference type="ARBA" id="ARBA00003852"/>
    </source>
</evidence>
<dbReference type="InterPro" id="IPR007197">
    <property type="entry name" value="rSAM"/>
</dbReference>
<comment type="caution">
    <text evidence="13">The sequence shown here is derived from an EMBL/GenBank/DDBJ whole genome shotgun (WGS) entry which is preliminary data.</text>
</comment>
<dbReference type="Pfam" id="PF13353">
    <property type="entry name" value="Fer4_12"/>
    <property type="match status" value="1"/>
</dbReference>
<dbReference type="InterPro" id="IPR013785">
    <property type="entry name" value="Aldolase_TIM"/>
</dbReference>
<sequence>MNYAVIKKNDIANGPGIRVSLFVSGCRHHCKNCFNYEAWDFSFGQPFTEAVMDEILEALAPAYVAGLSFLGGEPFEPENQEGLLVLARRFKERFPEKNLWCYTGFSFERDLLTGSVGDPAVARDLLSLIDVLVDGKYVEEEHDASLLFRGSANQNIIDVPASLKAGHMVLLPGVWQRKMGSGNIHED</sequence>
<reference evidence="13 14" key="1">
    <citation type="submission" date="2024-03" db="EMBL/GenBank/DDBJ databases">
        <title>Human intestinal bacterial collection.</title>
        <authorList>
            <person name="Pauvert C."/>
            <person name="Hitch T.C.A."/>
            <person name="Clavel T."/>
        </authorList>
    </citation>
    <scope>NUCLEOTIDE SEQUENCE [LARGE SCALE GENOMIC DNA]</scope>
    <source>
        <strain evidence="13 14">CLA-AA-H132</strain>
    </source>
</reference>
<protein>
    <recommendedName>
        <fullName evidence="4 12">Anaerobic ribonucleoside-triphosphate reductase-activating protein</fullName>
        <ecNumber evidence="12">1.97.1.-</ecNumber>
    </recommendedName>
</protein>
<dbReference type="RefSeq" id="WP_349163459.1">
    <property type="nucleotide sequence ID" value="NZ_JBBMFE010000001.1"/>
</dbReference>
<evidence type="ECO:0000256" key="3">
    <source>
        <dbReference type="ARBA" id="ARBA00009777"/>
    </source>
</evidence>
<dbReference type="Gene3D" id="3.20.20.70">
    <property type="entry name" value="Aldolase class I"/>
    <property type="match status" value="1"/>
</dbReference>
<comment type="function">
    <text evidence="2 12">Activation of anaerobic ribonucleoside-triphosphate reductase under anaerobic conditions by generation of an organic free radical, using S-adenosylmethionine and reduced flavodoxin as cosubstrates to produce 5'-deoxy-adenosine.</text>
</comment>
<evidence type="ECO:0000256" key="10">
    <source>
        <dbReference type="ARBA" id="ARBA00023014"/>
    </source>
</evidence>
<accession>A0ABV1FD34</accession>
<evidence type="ECO:0000256" key="11">
    <source>
        <dbReference type="ARBA" id="ARBA00047365"/>
    </source>
</evidence>
<keyword evidence="14" id="KW-1185">Reference proteome</keyword>
<dbReference type="PIRSF" id="PIRSF000368">
    <property type="entry name" value="NrdG"/>
    <property type="match status" value="1"/>
</dbReference>
<dbReference type="SFLD" id="SFLDG01066">
    <property type="entry name" value="organic_radical-activating_enz"/>
    <property type="match status" value="1"/>
</dbReference>
<dbReference type="CDD" id="cd01335">
    <property type="entry name" value="Radical_SAM"/>
    <property type="match status" value="1"/>
</dbReference>
<dbReference type="Proteomes" id="UP001438008">
    <property type="component" value="Unassembled WGS sequence"/>
</dbReference>
<keyword evidence="8 12" id="KW-0560">Oxidoreductase</keyword>
<dbReference type="InterPro" id="IPR001989">
    <property type="entry name" value="Radical_activat_CS"/>
</dbReference>
<dbReference type="InterPro" id="IPR058240">
    <property type="entry name" value="rSAM_sf"/>
</dbReference>
<keyword evidence="7" id="KW-0479">Metal-binding</keyword>
<evidence type="ECO:0000256" key="12">
    <source>
        <dbReference type="PIRNR" id="PIRNR000368"/>
    </source>
</evidence>
<evidence type="ECO:0000313" key="13">
    <source>
        <dbReference type="EMBL" id="MEQ2471191.1"/>
    </source>
</evidence>
<dbReference type="PANTHER" id="PTHR30352">
    <property type="entry name" value="PYRUVATE FORMATE-LYASE-ACTIVATING ENZYME"/>
    <property type="match status" value="1"/>
</dbReference>
<gene>
    <name evidence="13" type="primary">nrdG</name>
    <name evidence="13" type="ORF">WMO29_01570</name>
</gene>